<dbReference type="PROSITE" id="PS50179">
    <property type="entry name" value="VHS"/>
    <property type="match status" value="1"/>
</dbReference>
<dbReference type="InterPro" id="IPR038425">
    <property type="entry name" value="GAT_sf"/>
</dbReference>
<accession>A0A176W539</accession>
<gene>
    <name evidence="10" type="ORF">AXG93_638s1330</name>
</gene>
<dbReference type="EMBL" id="LVLJ01001765">
    <property type="protein sequence ID" value="OAE28144.1"/>
    <property type="molecule type" value="Genomic_DNA"/>
</dbReference>
<dbReference type="CDD" id="cd14231">
    <property type="entry name" value="GAT_GGA-like_plant"/>
    <property type="match status" value="1"/>
</dbReference>
<evidence type="ECO:0000313" key="10">
    <source>
        <dbReference type="EMBL" id="OAE28144.1"/>
    </source>
</evidence>
<comment type="subcellular location">
    <subcellularLocation>
        <location evidence="1">Membrane</location>
        <topology evidence="1">Peripheral membrane protein</topology>
    </subcellularLocation>
</comment>
<keyword evidence="11" id="KW-1185">Reference proteome</keyword>
<dbReference type="Pfam" id="PF03127">
    <property type="entry name" value="GAT"/>
    <property type="match status" value="1"/>
</dbReference>
<dbReference type="PANTHER" id="PTHR46646:SF1">
    <property type="entry name" value="TOM1-LIKE PROTEIN 1"/>
    <property type="match status" value="1"/>
</dbReference>
<feature type="domain" description="GAT" evidence="9">
    <location>
        <begin position="439"/>
        <end position="526"/>
    </location>
</feature>
<keyword evidence="3" id="KW-0813">Transport</keyword>
<dbReference type="Proteomes" id="UP000077202">
    <property type="component" value="Unassembled WGS sequence"/>
</dbReference>
<protein>
    <recommendedName>
        <fullName evidence="12">VHS domain-containing protein</fullName>
    </recommendedName>
</protein>
<dbReference type="AlphaFoldDB" id="A0A176W539"/>
<feature type="compositionally biased region" description="Low complexity" evidence="7">
    <location>
        <begin position="525"/>
        <end position="546"/>
    </location>
</feature>
<evidence type="ECO:0000259" key="9">
    <source>
        <dbReference type="PROSITE" id="PS50909"/>
    </source>
</evidence>
<evidence type="ECO:0000256" key="4">
    <source>
        <dbReference type="ARBA" id="ARBA00022553"/>
    </source>
</evidence>
<evidence type="ECO:0000256" key="7">
    <source>
        <dbReference type="SAM" id="MobiDB-lite"/>
    </source>
</evidence>
<evidence type="ECO:0000256" key="2">
    <source>
        <dbReference type="ARBA" id="ARBA00007708"/>
    </source>
</evidence>
<dbReference type="CDD" id="cd03561">
    <property type="entry name" value="VHS"/>
    <property type="match status" value="1"/>
</dbReference>
<dbReference type="GO" id="GO:0016020">
    <property type="term" value="C:membrane"/>
    <property type="evidence" value="ECO:0007669"/>
    <property type="project" value="UniProtKB-SubCell"/>
</dbReference>
<dbReference type="Gene3D" id="1.20.58.160">
    <property type="match status" value="1"/>
</dbReference>
<comment type="similarity">
    <text evidence="2">Belongs to the TOM1 family.</text>
</comment>
<dbReference type="SMART" id="SM00288">
    <property type="entry name" value="VHS"/>
    <property type="match status" value="1"/>
</dbReference>
<keyword evidence="5" id="KW-0653">Protein transport</keyword>
<dbReference type="InterPro" id="IPR002014">
    <property type="entry name" value="VHS_dom"/>
</dbReference>
<dbReference type="GO" id="GO:0043328">
    <property type="term" value="P:protein transport to vacuole involved in ubiquitin-dependent protein catabolic process via the multivesicular body sorting pathway"/>
    <property type="evidence" value="ECO:0007669"/>
    <property type="project" value="InterPro"/>
</dbReference>
<evidence type="ECO:0000259" key="8">
    <source>
        <dbReference type="PROSITE" id="PS50179"/>
    </source>
</evidence>
<evidence type="ECO:0000313" key="11">
    <source>
        <dbReference type="Proteomes" id="UP000077202"/>
    </source>
</evidence>
<evidence type="ECO:0000256" key="5">
    <source>
        <dbReference type="ARBA" id="ARBA00022927"/>
    </source>
</evidence>
<feature type="region of interest" description="Disordered" evidence="7">
    <location>
        <begin position="525"/>
        <end position="576"/>
    </location>
</feature>
<dbReference type="SUPFAM" id="SSF89009">
    <property type="entry name" value="GAT-like domain"/>
    <property type="match status" value="1"/>
</dbReference>
<organism evidence="10 11">
    <name type="scientific">Marchantia polymorpha subsp. ruderalis</name>
    <dbReference type="NCBI Taxonomy" id="1480154"/>
    <lineage>
        <taxon>Eukaryota</taxon>
        <taxon>Viridiplantae</taxon>
        <taxon>Streptophyta</taxon>
        <taxon>Embryophyta</taxon>
        <taxon>Marchantiophyta</taxon>
        <taxon>Marchantiopsida</taxon>
        <taxon>Marchantiidae</taxon>
        <taxon>Marchantiales</taxon>
        <taxon>Marchantiaceae</taxon>
        <taxon>Marchantia</taxon>
    </lineage>
</organism>
<feature type="compositionally biased region" description="Basic residues" evidence="7">
    <location>
        <begin position="59"/>
        <end position="70"/>
    </location>
</feature>
<keyword evidence="6" id="KW-0472">Membrane</keyword>
<evidence type="ECO:0000256" key="1">
    <source>
        <dbReference type="ARBA" id="ARBA00004170"/>
    </source>
</evidence>
<feature type="region of interest" description="Disordered" evidence="7">
    <location>
        <begin position="54"/>
        <end position="77"/>
    </location>
</feature>
<keyword evidence="4" id="KW-0597">Phosphoprotein</keyword>
<dbReference type="PROSITE" id="PS50909">
    <property type="entry name" value="GAT"/>
    <property type="match status" value="1"/>
</dbReference>
<name>A0A176W539_MARPO</name>
<dbReference type="InterPro" id="IPR044836">
    <property type="entry name" value="TOL_plant"/>
</dbReference>
<dbReference type="Gene3D" id="1.25.40.90">
    <property type="match status" value="1"/>
</dbReference>
<comment type="caution">
    <text evidence="10">The sequence shown here is derived from an EMBL/GenBank/DDBJ whole genome shotgun (WGS) entry which is preliminary data.</text>
</comment>
<dbReference type="GO" id="GO:0043130">
    <property type="term" value="F:ubiquitin binding"/>
    <property type="evidence" value="ECO:0007669"/>
    <property type="project" value="InterPro"/>
</dbReference>
<dbReference type="InterPro" id="IPR008942">
    <property type="entry name" value="ENTH_VHS"/>
</dbReference>
<dbReference type="InterPro" id="IPR004152">
    <property type="entry name" value="GAT_dom"/>
</dbReference>
<reference evidence="10" key="1">
    <citation type="submission" date="2016-03" db="EMBL/GenBank/DDBJ databases">
        <title>Mechanisms controlling the formation of the plant cell surface in tip-growing cells are functionally conserved among land plants.</title>
        <authorList>
            <person name="Honkanen S."/>
            <person name="Jones V.A."/>
            <person name="Morieri G."/>
            <person name="Champion C."/>
            <person name="Hetherington A.J."/>
            <person name="Kelly S."/>
            <person name="Saint-Marcoux D."/>
            <person name="Proust H."/>
            <person name="Prescott H."/>
            <person name="Dolan L."/>
        </authorList>
    </citation>
    <scope>NUCLEOTIDE SEQUENCE [LARGE SCALE GENOMIC DNA]</scope>
    <source>
        <tissue evidence="10">Whole gametophyte</tissue>
    </source>
</reference>
<dbReference type="PANTHER" id="PTHR46646">
    <property type="entry name" value="TOM1-LIKE PROTEIN 1"/>
    <property type="match status" value="1"/>
</dbReference>
<feature type="compositionally biased region" description="Pro residues" evidence="7">
    <location>
        <begin position="400"/>
        <end position="410"/>
    </location>
</feature>
<proteinExistence type="inferred from homology"/>
<feature type="domain" description="VHS" evidence="8">
    <location>
        <begin position="261"/>
        <end position="389"/>
    </location>
</feature>
<dbReference type="GO" id="GO:0035091">
    <property type="term" value="F:phosphatidylinositol binding"/>
    <property type="evidence" value="ECO:0007669"/>
    <property type="project" value="InterPro"/>
</dbReference>
<feature type="region of interest" description="Disordered" evidence="7">
    <location>
        <begin position="1"/>
        <end position="35"/>
    </location>
</feature>
<evidence type="ECO:0000256" key="6">
    <source>
        <dbReference type="ARBA" id="ARBA00023136"/>
    </source>
</evidence>
<dbReference type="SUPFAM" id="SSF48464">
    <property type="entry name" value="ENTH/VHS domain"/>
    <property type="match status" value="1"/>
</dbReference>
<dbReference type="GO" id="GO:0005737">
    <property type="term" value="C:cytoplasm"/>
    <property type="evidence" value="ECO:0007669"/>
    <property type="project" value="UniProtKB-ARBA"/>
</dbReference>
<dbReference type="Pfam" id="PF00790">
    <property type="entry name" value="VHS"/>
    <property type="match status" value="1"/>
</dbReference>
<feature type="compositionally biased region" description="Polar residues" evidence="7">
    <location>
        <begin position="18"/>
        <end position="27"/>
    </location>
</feature>
<evidence type="ECO:0008006" key="12">
    <source>
        <dbReference type="Google" id="ProtNLM"/>
    </source>
</evidence>
<sequence length="614" mass="67816">MRKLLGGQVSLGRPWSGHSVQPRNGTEPQGIESNRRSHCLVKARAPEQMLRFSSLPKKNPTHHSPARRRAGQPTAWQASELEVNCRHRASERGRRRLIGTPGPPAFGLCDWKGREEGRKELERVTRERERERQSAVSDQSLAWAETVGLVGESLDWVGRAFGGEGRGRGFGSCLEAWLLIACASRGRERVRVRTKGGNWSCFGWVTMSDNLKDKFSALGEKLKVGGSDMSRKVSERMNSISGKMKELFLVPTPADKIVEEATSEIMDGPDWSRNLDLCDQVNHEKISGQDAVRAIKKRIMIKHPTVQILALTLLETCVKNCDKMFSEVASEKVLDEMVKLIDDRQSSIESREKALKLIEAWGESTEELRYLPVFEETYKSLRSRGVKFPGRDNESLAPIFTPPSIAPSPPIGSNRGTSSPNTAPPFWSEEFAAPNTDPSDPSNVKETFDVARNSTELLATVLSSSPHQEALKDDITTTLVEQCRQSQFNLQRIIQRAGDDDPTLFEALNLNDELQKVLDKYDESSAPAATNTTAAAPVATSAPPSTRVNRPSAPAFTSVPAHEEDDLLTGGGEDALVRNYGQRMQHTPLSTQGDDKAMEDLDEMIFGKKAGASS</sequence>
<feature type="region of interest" description="Disordered" evidence="7">
    <location>
        <begin position="392"/>
        <end position="428"/>
    </location>
</feature>
<evidence type="ECO:0000256" key="3">
    <source>
        <dbReference type="ARBA" id="ARBA00022448"/>
    </source>
</evidence>
<dbReference type="FunFam" id="1.25.40.90:FF:000038">
    <property type="entry name" value="TOM1-like protein 2"/>
    <property type="match status" value="1"/>
</dbReference>